<feature type="compositionally biased region" description="Pro residues" evidence="5">
    <location>
        <begin position="1689"/>
        <end position="1699"/>
    </location>
</feature>
<evidence type="ECO:0000256" key="4">
    <source>
        <dbReference type="PROSITE-ProRule" id="PRU00175"/>
    </source>
</evidence>
<evidence type="ECO:0000256" key="2">
    <source>
        <dbReference type="ARBA" id="ARBA00022771"/>
    </source>
</evidence>
<feature type="compositionally biased region" description="Polar residues" evidence="5">
    <location>
        <begin position="1184"/>
        <end position="1193"/>
    </location>
</feature>
<dbReference type="Proteomes" id="UP000053664">
    <property type="component" value="Unassembled WGS sequence"/>
</dbReference>
<feature type="compositionally biased region" description="Polar residues" evidence="5">
    <location>
        <begin position="787"/>
        <end position="799"/>
    </location>
</feature>
<feature type="compositionally biased region" description="Polar residues" evidence="5">
    <location>
        <begin position="199"/>
        <end position="212"/>
    </location>
</feature>
<feature type="compositionally biased region" description="Basic and acidic residues" evidence="5">
    <location>
        <begin position="1061"/>
        <end position="1073"/>
    </location>
</feature>
<dbReference type="OrthoDB" id="8062037at2759"/>
<feature type="compositionally biased region" description="Low complexity" evidence="5">
    <location>
        <begin position="1365"/>
        <end position="1379"/>
    </location>
</feature>
<dbReference type="eggNOG" id="ENOG502SRDV">
    <property type="taxonomic scope" value="Eukaryota"/>
</dbReference>
<feature type="region of interest" description="Disordered" evidence="5">
    <location>
        <begin position="132"/>
        <end position="323"/>
    </location>
</feature>
<proteinExistence type="predicted"/>
<feature type="compositionally biased region" description="Low complexity" evidence="5">
    <location>
        <begin position="465"/>
        <end position="475"/>
    </location>
</feature>
<dbReference type="InterPro" id="IPR001841">
    <property type="entry name" value="Znf_RING"/>
</dbReference>
<dbReference type="PANTHER" id="PTHR14155:SF627">
    <property type="entry name" value="OS06G0192800 PROTEIN"/>
    <property type="match status" value="1"/>
</dbReference>
<feature type="region of interest" description="Disordered" evidence="5">
    <location>
        <begin position="340"/>
        <end position="488"/>
    </location>
</feature>
<feature type="compositionally biased region" description="Basic and acidic residues" evidence="5">
    <location>
        <begin position="1893"/>
        <end position="1910"/>
    </location>
</feature>
<feature type="compositionally biased region" description="Polar residues" evidence="5">
    <location>
        <begin position="18"/>
        <end position="41"/>
    </location>
</feature>
<feature type="compositionally biased region" description="Basic and acidic residues" evidence="5">
    <location>
        <begin position="720"/>
        <end position="740"/>
    </location>
</feature>
<feature type="compositionally biased region" description="Basic and acidic residues" evidence="5">
    <location>
        <begin position="1223"/>
        <end position="1233"/>
    </location>
</feature>
<name>A0A061H4G6_9BASI</name>
<feature type="region of interest" description="Disordered" evidence="5">
    <location>
        <begin position="1321"/>
        <end position="1539"/>
    </location>
</feature>
<feature type="compositionally biased region" description="Pro residues" evidence="5">
    <location>
        <begin position="1881"/>
        <end position="1892"/>
    </location>
</feature>
<feature type="compositionally biased region" description="Basic and acidic residues" evidence="5">
    <location>
        <begin position="1276"/>
        <end position="1292"/>
    </location>
</feature>
<feature type="domain" description="RING-type" evidence="6">
    <location>
        <begin position="2168"/>
        <end position="2209"/>
    </location>
</feature>
<dbReference type="HOGENOM" id="CLU_235665_0_0_1"/>
<feature type="compositionally biased region" description="Polar residues" evidence="5">
    <location>
        <begin position="1730"/>
        <end position="1766"/>
    </location>
</feature>
<evidence type="ECO:0000256" key="1">
    <source>
        <dbReference type="ARBA" id="ARBA00022723"/>
    </source>
</evidence>
<dbReference type="SUPFAM" id="SSF57850">
    <property type="entry name" value="RING/U-box"/>
    <property type="match status" value="1"/>
</dbReference>
<feature type="compositionally biased region" description="Polar residues" evidence="5">
    <location>
        <begin position="311"/>
        <end position="323"/>
    </location>
</feature>
<feature type="compositionally biased region" description="Low complexity" evidence="5">
    <location>
        <begin position="902"/>
        <end position="916"/>
    </location>
</feature>
<feature type="compositionally biased region" description="Basic residues" evidence="5">
    <location>
        <begin position="1"/>
        <end position="10"/>
    </location>
</feature>
<feature type="compositionally biased region" description="Low complexity" evidence="5">
    <location>
        <begin position="52"/>
        <end position="67"/>
    </location>
</feature>
<feature type="compositionally biased region" description="Low complexity" evidence="5">
    <location>
        <begin position="1015"/>
        <end position="1032"/>
    </location>
</feature>
<feature type="region of interest" description="Disordered" evidence="5">
    <location>
        <begin position="515"/>
        <end position="810"/>
    </location>
</feature>
<feature type="compositionally biased region" description="Basic and acidic residues" evidence="5">
    <location>
        <begin position="376"/>
        <end position="393"/>
    </location>
</feature>
<sequence length="2220" mass="230500">MPARRDHNHLRPPGQGATGTQRAMYNLGHASSSGNLVSRTTDGLALPHAGNLSSSALPSTSTTSSSAYHPVPATEAPYLTNIESHFGRMTLTAPDNMRRKQAKEKKLKVKQKKAHAAHVAAAALAGVPSHAAEAGYDGSAPGPSNLARPAMHRGVSSGYSSSGHATPAAAASSSSTGRRTPVGHTAVNAATVQPRRRPASNSRLTVPASQTDPASHRPASRSSRRTAEQPSRPASSLSQNAGTTAPASSSTAASPSRSRQASSDGILRSRSDSAPASGASGPLSADGPVAAERSSPSQQAHLQAHADDSASARSGEQDTISSALAQQASLRRYNIWNDLAGLPGAEEPDPDDLPPPFPEGATRPRTPPQPPPAGREWTEEERLAYEEAERWRVPDSPPPAFRTDPESDGSGREDNAAVARSTRGRRSRTPATNGAAGPDAASTQAGQAARASTAAAIQHGGGDDSSSLSESSTSEAEAEELAQERHAWEADIQAGLSFEERLMREQERREARERALLIARGGVPPEWTRQESSDEERDEPEQETDTVPAAEEAISTGAAAPAEAETTDRPHLSGDAGSDDEDFHETTATHAPEAPTAPAVEAAPTEAAAAAPLPAHDEPEAAATPHSTAATTGTPVSTEAAPSAAPRTRSTPVETATAPVQAPAARQTKALYNEPRLGASAGPSHQGHRRTTSETLNPRRNGASSSAIPKRLATRTRTRPASESHSRFRDDATAAAERRSNLRSRTAMRPEDMLLPVSAPPPRFAASSDQLVGSSASPLSPLSGASRNTAAIVSSSDELQPSDAESDSSVDQWLAEAAAFDALRRKEEAAAERLRKLRAVPTDGDGDDSSSSNSEDGEALAERHVPGHFEPARPSLPPSPGLNRLAWMGKSVAKAPPPLVLGRSRGGAAYSSSSESSDTDEGRLPSSSGSEPEDAPAEAWSAAKPLDKPAAMSTTTASAAATEEGVAPTRPTQAPIATLRAGQQTAAPPGVETRQSRPSSTPVPPKPDAPSLQRASSSASARSAFTSTADATGPSRNIDDGAKGAVLTRQGTVYVPITLRMAEEPLRPPEPETRAGLFQHDSSSSRDVSSDEETRRPSAAPAGSASLKSPPVPGDSAAGVSRPSPLPRESSDSLSKNLPPPPPPAPQSDYRAAGSSPSGKAPISNRLRGLFGTPLVEPAPAKARTSSIGSSAQAKGKEPVRAVDTSPLDEAPRVQRRPSAKSVKSDRSVRLDAGDGTGQEWHEATSVSSAVGRRQSLQKQPSTSSLRSVASRQPSYKREERPDEPDEQRATEEVLAQIAELQSTTAARQDSLAALERLLARTTRPVSMQPLPRSTSPPSMYGPQPRTLGTGVELASGSSTGGEGSATAAASTPASASGTDLPQPRWPGANRLSRQGAVHRTRDGPPPPPPVSYNMRPSARPASFINPRSSVAPLPRGRLPTITDATRHFPPSRQNTGVVRTPSWLAHIPSAERSQLPPPLIPDRIPEGPGAAHTGQTSEQQQQQQEQRRDEGVGSMLSSSGSIYRKADVPAPAPLRTAGSRVSAMISKFEVPGSPQASAAPASPLTSEPVPTAPQSIRERPVSTSTSMLPPRQQADPVESYETLGRRPPPPPPPMATASSAAQAASRRPLSSTSLAPPRPHIQDASGPGPSSTLAPPTGGAGLPRSPRTQALDLLTRRESGTTSQQAPPSLPPKSPLLPPEQLFHPSRRGLNETLAAAQAASRSRRETRPQSSPVLASNGANGPTTAMHAGSQSDLASQHRATPQQRPLPVPGTQSGRPLAGLFGPVHSEDLISLSDALPSPPPPRPPQGWQGTTAGAPTGTASARSGQARPLPTLPSSVAQWSPAPTAIAPSAQPRGPGSVASTSTNPFLRASGAGYSPTAPPRPPPLLPERPPRNRIWDDVVDDRDVAQRSSSPPPASSSRLPAVEAPSQSSESPFRTAGSSRLPFKPPTPQRQDSSGASLSEDREVNLDEEARLGSSSSIAAEPSAANLINAAASAVGRSDTVRSLARQPPRRERGDASPPLPSSMPSGSTGRDEGPQAASDHGTVANAGGGGGSTSLQRAPSLGYTDLDLLVSRLEALQSPTGGDASSGGAAAAAPGAGGGAGADYDLLTTLSEFLGPAKSTVPTSDEISSLPLARVECERRRVTREGKVKQKLSVVGVRVDRCGVCLDQFRVGNWAVLCRCRHVLHEACATRLFRMVRTCPTCRRDCFVDADEAG</sequence>
<feature type="region of interest" description="Disordered" evidence="5">
    <location>
        <begin position="835"/>
        <end position="1293"/>
    </location>
</feature>
<dbReference type="RefSeq" id="XP_007881212.1">
    <property type="nucleotide sequence ID" value="XM_007883021.1"/>
</dbReference>
<dbReference type="EMBL" id="KE361642">
    <property type="protein sequence ID" value="EPQ26850.1"/>
    <property type="molecule type" value="Genomic_DNA"/>
</dbReference>
<dbReference type="SMART" id="SM00184">
    <property type="entry name" value="RING"/>
    <property type="match status" value="1"/>
</dbReference>
<feature type="region of interest" description="Disordered" evidence="5">
    <location>
        <begin position="1999"/>
        <end position="2064"/>
    </location>
</feature>
<feature type="compositionally biased region" description="Low complexity" evidence="5">
    <location>
        <begin position="1813"/>
        <end position="1828"/>
    </location>
</feature>
<dbReference type="PROSITE" id="PS50089">
    <property type="entry name" value="ZF_RING_2"/>
    <property type="match status" value="1"/>
</dbReference>
<dbReference type="InterPro" id="IPR053238">
    <property type="entry name" value="RING-H2_zinc_finger"/>
</dbReference>
<dbReference type="GO" id="GO:0008270">
    <property type="term" value="F:zinc ion binding"/>
    <property type="evidence" value="ECO:0007669"/>
    <property type="project" value="UniProtKB-KW"/>
</dbReference>
<keyword evidence="1" id="KW-0479">Metal-binding</keyword>
<feature type="compositionally biased region" description="Low complexity" evidence="5">
    <location>
        <begin position="1552"/>
        <end position="1567"/>
    </location>
</feature>
<feature type="compositionally biased region" description="Low complexity" evidence="5">
    <location>
        <begin position="272"/>
        <end position="288"/>
    </location>
</feature>
<feature type="compositionally biased region" description="Polar residues" evidence="5">
    <location>
        <begin position="693"/>
        <end position="707"/>
    </location>
</feature>
<feature type="compositionally biased region" description="Polar residues" evidence="5">
    <location>
        <begin position="1245"/>
        <end position="1274"/>
    </location>
</feature>
<feature type="compositionally biased region" description="Low complexity" evidence="5">
    <location>
        <begin position="950"/>
        <end position="962"/>
    </location>
</feature>
<feature type="compositionally biased region" description="Low complexity" evidence="5">
    <location>
        <begin position="773"/>
        <end position="786"/>
    </location>
</feature>
<feature type="compositionally biased region" description="Low complexity" evidence="5">
    <location>
        <begin position="621"/>
        <end position="634"/>
    </location>
</feature>
<protein>
    <recommendedName>
        <fullName evidence="6">RING-type domain-containing protein</fullName>
    </recommendedName>
</protein>
<feature type="region of interest" description="Disordered" evidence="5">
    <location>
        <begin position="1"/>
        <end position="69"/>
    </location>
</feature>
<evidence type="ECO:0000313" key="8">
    <source>
        <dbReference type="Proteomes" id="UP000053664"/>
    </source>
</evidence>
<organism evidence="7 8">
    <name type="scientific">Pseudozyma flocculosa PF-1</name>
    <dbReference type="NCBI Taxonomy" id="1277687"/>
    <lineage>
        <taxon>Eukaryota</taxon>
        <taxon>Fungi</taxon>
        <taxon>Dikarya</taxon>
        <taxon>Basidiomycota</taxon>
        <taxon>Ustilaginomycotina</taxon>
        <taxon>Ustilaginomycetes</taxon>
        <taxon>Ustilaginales</taxon>
        <taxon>Ustilaginaceae</taxon>
        <taxon>Pseudozyma</taxon>
    </lineage>
</organism>
<keyword evidence="3" id="KW-0862">Zinc</keyword>
<feature type="compositionally biased region" description="Basic and acidic residues" evidence="5">
    <location>
        <begin position="1964"/>
        <end position="1976"/>
    </location>
</feature>
<evidence type="ECO:0000313" key="7">
    <source>
        <dbReference type="EMBL" id="EPQ26850.1"/>
    </source>
</evidence>
<evidence type="ECO:0000256" key="5">
    <source>
        <dbReference type="SAM" id="MobiDB-lite"/>
    </source>
</evidence>
<dbReference type="InterPro" id="IPR013083">
    <property type="entry name" value="Znf_RING/FYVE/PHD"/>
</dbReference>
<evidence type="ECO:0000259" key="6">
    <source>
        <dbReference type="PROSITE" id="PS50089"/>
    </source>
</evidence>
<feature type="compositionally biased region" description="Low complexity" evidence="5">
    <location>
        <begin position="549"/>
        <end position="564"/>
    </location>
</feature>
<feature type="compositionally biased region" description="Polar residues" evidence="5">
    <location>
        <begin position="228"/>
        <end position="243"/>
    </location>
</feature>
<feature type="compositionally biased region" description="Basic and acidic residues" evidence="5">
    <location>
        <begin position="403"/>
        <end position="415"/>
    </location>
</feature>
<feature type="region of interest" description="Disordered" evidence="5">
    <location>
        <begin position="1551"/>
        <end position="1985"/>
    </location>
</feature>
<feature type="compositionally biased region" description="Acidic residues" evidence="5">
    <location>
        <begin position="533"/>
        <end position="544"/>
    </location>
</feature>
<dbReference type="GeneID" id="19319575"/>
<accession>A0A061H4G6</accession>
<feature type="compositionally biased region" description="Basic and acidic residues" evidence="5">
    <location>
        <begin position="860"/>
        <end position="871"/>
    </location>
</feature>
<feature type="compositionally biased region" description="Low complexity" evidence="5">
    <location>
        <begin position="1616"/>
        <end position="1632"/>
    </location>
</feature>
<reference evidence="7 8" key="1">
    <citation type="journal article" date="2013" name="Plant Cell">
        <title>The transition from a phytopathogenic smut ancestor to an anamorphic biocontrol agent deciphered by comparative whole-genome analysis.</title>
        <authorList>
            <person name="Lefebvre F."/>
            <person name="Joly D.L."/>
            <person name="Labbe C."/>
            <person name="Teichmann B."/>
            <person name="Linning R."/>
            <person name="Belzile F."/>
            <person name="Bakkeren G."/>
            <person name="Belanger R.R."/>
        </authorList>
    </citation>
    <scope>NUCLEOTIDE SEQUENCE [LARGE SCALE GENOMIC DNA]</scope>
    <source>
        <strain evidence="7 8">PF-1</strain>
    </source>
</reference>
<gene>
    <name evidence="7" type="ORF">PFL1_05485</name>
</gene>
<evidence type="ECO:0000256" key="3">
    <source>
        <dbReference type="ARBA" id="ARBA00022833"/>
    </source>
</evidence>
<feature type="compositionally biased region" description="Low complexity" evidence="5">
    <location>
        <begin position="586"/>
        <end position="614"/>
    </location>
</feature>
<feature type="compositionally biased region" description="Low complexity" evidence="5">
    <location>
        <begin position="244"/>
        <end position="263"/>
    </location>
</feature>
<dbReference type="Pfam" id="PF13639">
    <property type="entry name" value="zf-RING_2"/>
    <property type="match status" value="1"/>
</dbReference>
<keyword evidence="2 4" id="KW-0863">Zinc-finger</keyword>
<dbReference type="PANTHER" id="PTHR14155">
    <property type="entry name" value="RING FINGER DOMAIN-CONTAINING"/>
    <property type="match status" value="1"/>
</dbReference>
<dbReference type="Gene3D" id="3.30.40.10">
    <property type="entry name" value="Zinc/RING finger domain, C3HC4 (zinc finger)"/>
    <property type="match status" value="1"/>
</dbReference>
<feature type="compositionally biased region" description="Low complexity" evidence="5">
    <location>
        <begin position="160"/>
        <end position="180"/>
    </location>
</feature>
<dbReference type="KEGG" id="pfp:PFL1_05485"/>
<feature type="compositionally biased region" description="Polar residues" evidence="5">
    <location>
        <begin position="1930"/>
        <end position="1943"/>
    </location>
</feature>
<feature type="compositionally biased region" description="Low complexity" evidence="5">
    <location>
        <begin position="440"/>
        <end position="456"/>
    </location>
</feature>
<feature type="compositionally biased region" description="Low complexity" evidence="5">
    <location>
        <begin position="1097"/>
        <end position="1109"/>
    </location>
</feature>